<accession>A0A4Q9GTB3</accession>
<protein>
    <submittedName>
        <fullName evidence="3">DUF2807 domain-containing protein</fullName>
    </submittedName>
</protein>
<dbReference type="EMBL" id="SISG01000001">
    <property type="protein sequence ID" value="TBN58252.1"/>
    <property type="molecule type" value="Genomic_DNA"/>
</dbReference>
<keyword evidence="1" id="KW-0732">Signal</keyword>
<feature type="domain" description="Putative auto-transporter adhesin head GIN" evidence="2">
    <location>
        <begin position="40"/>
        <end position="218"/>
    </location>
</feature>
<dbReference type="Proteomes" id="UP000294194">
    <property type="component" value="Unassembled WGS sequence"/>
</dbReference>
<name>A0A4Q9GTB3_9MICO</name>
<dbReference type="PANTHER" id="PTHR39200">
    <property type="entry name" value="HYPOTHETICAL EXPORTED PROTEIN"/>
    <property type="match status" value="1"/>
</dbReference>
<comment type="caution">
    <text evidence="3">The sequence shown here is derived from an EMBL/GenBank/DDBJ whole genome shotgun (WGS) entry which is preliminary data.</text>
</comment>
<evidence type="ECO:0000259" key="2">
    <source>
        <dbReference type="Pfam" id="PF10988"/>
    </source>
</evidence>
<organism evidence="3 4">
    <name type="scientific">Glaciihabitans arcticus</name>
    <dbReference type="NCBI Taxonomy" id="2668039"/>
    <lineage>
        <taxon>Bacteria</taxon>
        <taxon>Bacillati</taxon>
        <taxon>Actinomycetota</taxon>
        <taxon>Actinomycetes</taxon>
        <taxon>Micrococcales</taxon>
        <taxon>Microbacteriaceae</taxon>
        <taxon>Glaciihabitans</taxon>
    </lineage>
</organism>
<gene>
    <name evidence="3" type="ORF">EYE40_13080</name>
</gene>
<dbReference type="PANTHER" id="PTHR39200:SF1">
    <property type="entry name" value="AUTO-TRANSPORTER ADHESIN HEAD GIN DOMAIN-CONTAINING PROTEIN-RELATED"/>
    <property type="match status" value="1"/>
</dbReference>
<evidence type="ECO:0000313" key="3">
    <source>
        <dbReference type="EMBL" id="TBN58252.1"/>
    </source>
</evidence>
<feature type="chain" id="PRO_5020188081" evidence="1">
    <location>
        <begin position="22"/>
        <end position="234"/>
    </location>
</feature>
<sequence length="234" mass="23584">MKRFAALLVTLVTLTALSGCAILTPPGKQVTESREIGDVTAVELSSGGSLVVSVGSTPSLEITAGENMIGRLSSDVSGGTLDLGIMPGIGFVTGNVSYALTVTSLDTLEIKGSGDAEIDFAGAEEVDLDIDGSGSISGTNLDAREVDIEIAGSGDVELEGEASSFSLTISGSGEYLGDDLTTEVADVTISGSGEVELSASDSLDVTINGSGEVRYTGGATLEQNINGSGEITEY</sequence>
<dbReference type="RefSeq" id="WP_130982359.1">
    <property type="nucleotide sequence ID" value="NZ_SISG01000001.1"/>
</dbReference>
<dbReference type="InterPro" id="IPR021255">
    <property type="entry name" value="DUF2807"/>
</dbReference>
<dbReference type="Gene3D" id="2.160.20.120">
    <property type="match status" value="1"/>
</dbReference>
<keyword evidence="4" id="KW-1185">Reference proteome</keyword>
<evidence type="ECO:0000256" key="1">
    <source>
        <dbReference type="SAM" id="SignalP"/>
    </source>
</evidence>
<evidence type="ECO:0000313" key="4">
    <source>
        <dbReference type="Proteomes" id="UP000294194"/>
    </source>
</evidence>
<proteinExistence type="predicted"/>
<feature type="signal peptide" evidence="1">
    <location>
        <begin position="1"/>
        <end position="21"/>
    </location>
</feature>
<dbReference type="Pfam" id="PF10988">
    <property type="entry name" value="DUF2807"/>
    <property type="match status" value="1"/>
</dbReference>
<dbReference type="PROSITE" id="PS51257">
    <property type="entry name" value="PROKAR_LIPOPROTEIN"/>
    <property type="match status" value="1"/>
</dbReference>
<reference evidence="4" key="1">
    <citation type="submission" date="2019-02" db="EMBL/GenBank/DDBJ databases">
        <title>Glaciihabitans arcticus sp. nov., a psychrotolerant bacterium isolated from polar soil.</title>
        <authorList>
            <person name="Dahal R.H."/>
        </authorList>
    </citation>
    <scope>NUCLEOTIDE SEQUENCE [LARGE SCALE GENOMIC DNA]</scope>
    <source>
        <strain evidence="4">RP-3-7</strain>
    </source>
</reference>
<dbReference type="AlphaFoldDB" id="A0A4Q9GTB3"/>